<feature type="region of interest" description="Interaction with tRNA" evidence="14">
    <location>
        <begin position="145"/>
        <end position="147"/>
    </location>
</feature>
<evidence type="ECO:0000256" key="10">
    <source>
        <dbReference type="ARBA" id="ARBA00022840"/>
    </source>
</evidence>
<feature type="binding site" evidence="14">
    <location>
        <position position="123"/>
    </location>
    <ligand>
        <name>ATP</name>
        <dbReference type="ChEBI" id="CHEBI:30616"/>
    </ligand>
</feature>
<dbReference type="GO" id="GO:0005524">
    <property type="term" value="F:ATP binding"/>
    <property type="evidence" value="ECO:0007669"/>
    <property type="project" value="UniProtKB-KW"/>
</dbReference>
<dbReference type="AlphaFoldDB" id="A0A7W7XYX6"/>
<dbReference type="InterPro" id="IPR014729">
    <property type="entry name" value="Rossmann-like_a/b/a_fold"/>
</dbReference>
<dbReference type="Pfam" id="PF20259">
    <property type="entry name" value="tRNA_Me_trans_M"/>
    <property type="match status" value="1"/>
</dbReference>
<dbReference type="EC" id="2.8.1.13" evidence="3 14"/>
<dbReference type="RefSeq" id="WP_183947556.1">
    <property type="nucleotide sequence ID" value="NZ_JACHHX010000004.1"/>
</dbReference>
<keyword evidence="12" id="KW-1015">Disulfide bond</keyword>
<evidence type="ECO:0000256" key="2">
    <source>
        <dbReference type="ARBA" id="ARBA00006191"/>
    </source>
</evidence>
<evidence type="ECO:0000313" key="18">
    <source>
        <dbReference type="Proteomes" id="UP000519004"/>
    </source>
</evidence>
<dbReference type="EMBL" id="JACHHX010000004">
    <property type="protein sequence ID" value="MBB5014992.1"/>
    <property type="molecule type" value="Genomic_DNA"/>
</dbReference>
<evidence type="ECO:0000256" key="4">
    <source>
        <dbReference type="ARBA" id="ARBA00013805"/>
    </source>
</evidence>
<dbReference type="Proteomes" id="UP000519004">
    <property type="component" value="Unassembled WGS sequence"/>
</dbReference>
<dbReference type="NCBIfam" id="NF001138">
    <property type="entry name" value="PRK00143.1"/>
    <property type="match status" value="1"/>
</dbReference>
<evidence type="ECO:0000313" key="17">
    <source>
        <dbReference type="EMBL" id="MBB5014992.1"/>
    </source>
</evidence>
<comment type="function">
    <text evidence="14">Catalyzes the 2-thiolation of uridine at the wobble position (U34) of tRNA, leading to the formation of s(2)U34.</text>
</comment>
<protein>
    <recommendedName>
        <fullName evidence="4 14">tRNA-specific 2-thiouridylase MnmA</fullName>
        <ecNumber evidence="3 14">2.8.1.13</ecNumber>
    </recommendedName>
</protein>
<proteinExistence type="inferred from homology"/>
<dbReference type="Pfam" id="PF03054">
    <property type="entry name" value="tRNA_Me_trans"/>
    <property type="match status" value="1"/>
</dbReference>
<comment type="subcellular location">
    <subcellularLocation>
        <location evidence="1 14">Cytoplasm</location>
    </subcellularLocation>
</comment>
<dbReference type="CDD" id="cd01998">
    <property type="entry name" value="MnmA_TRMU-like"/>
    <property type="match status" value="1"/>
</dbReference>
<keyword evidence="8 14" id="KW-0819">tRNA processing</keyword>
<dbReference type="NCBIfam" id="TIGR00420">
    <property type="entry name" value="trmU"/>
    <property type="match status" value="1"/>
</dbReference>
<name>A0A7W7XYX6_9GAMM</name>
<dbReference type="PANTHER" id="PTHR11933">
    <property type="entry name" value="TRNA 5-METHYLAMINOMETHYL-2-THIOURIDYLATE -METHYLTRANSFERASE"/>
    <property type="match status" value="1"/>
</dbReference>
<evidence type="ECO:0000256" key="9">
    <source>
        <dbReference type="ARBA" id="ARBA00022741"/>
    </source>
</evidence>
<dbReference type="GO" id="GO:0005737">
    <property type="term" value="C:cytoplasm"/>
    <property type="evidence" value="ECO:0007669"/>
    <property type="project" value="UniProtKB-SubCell"/>
</dbReference>
<feature type="active site" description="Cysteine persulfide intermediate" evidence="14">
    <location>
        <position position="195"/>
    </location>
</feature>
<dbReference type="Pfam" id="PF20258">
    <property type="entry name" value="tRNA_Me_trans_C"/>
    <property type="match status" value="1"/>
</dbReference>
<dbReference type="Gene3D" id="2.30.30.280">
    <property type="entry name" value="Adenine nucleotide alpha hydrolases-like domains"/>
    <property type="match status" value="1"/>
</dbReference>
<evidence type="ECO:0000256" key="7">
    <source>
        <dbReference type="ARBA" id="ARBA00022679"/>
    </source>
</evidence>
<dbReference type="PANTHER" id="PTHR11933:SF5">
    <property type="entry name" value="MITOCHONDRIAL TRNA-SPECIFIC 2-THIOURIDYLASE 1"/>
    <property type="match status" value="1"/>
</dbReference>
<feature type="active site" description="Nucleophile" evidence="14">
    <location>
        <position position="99"/>
    </location>
</feature>
<keyword evidence="5 14" id="KW-0963">Cytoplasm</keyword>
<evidence type="ECO:0000256" key="6">
    <source>
        <dbReference type="ARBA" id="ARBA00022555"/>
    </source>
</evidence>
<evidence type="ECO:0000256" key="5">
    <source>
        <dbReference type="ARBA" id="ARBA00022490"/>
    </source>
</evidence>
<dbReference type="SUPFAM" id="SSF52402">
    <property type="entry name" value="Adenine nucleotide alpha hydrolases-like"/>
    <property type="match status" value="1"/>
</dbReference>
<keyword evidence="11 14" id="KW-0694">RNA-binding</keyword>
<evidence type="ECO:0000256" key="3">
    <source>
        <dbReference type="ARBA" id="ARBA00011949"/>
    </source>
</evidence>
<keyword evidence="6 14" id="KW-0820">tRNA-binding</keyword>
<dbReference type="InterPro" id="IPR046885">
    <property type="entry name" value="MnmA-like_C"/>
</dbReference>
<evidence type="ECO:0000256" key="1">
    <source>
        <dbReference type="ARBA" id="ARBA00004496"/>
    </source>
</evidence>
<dbReference type="FunFam" id="2.30.30.280:FF:000001">
    <property type="entry name" value="tRNA-specific 2-thiouridylase MnmA"/>
    <property type="match status" value="1"/>
</dbReference>
<dbReference type="GO" id="GO:0002143">
    <property type="term" value="P:tRNA wobble position uridine thiolation"/>
    <property type="evidence" value="ECO:0007669"/>
    <property type="project" value="TreeGrafter"/>
</dbReference>
<dbReference type="FunFam" id="3.40.50.620:FF:000004">
    <property type="entry name" value="tRNA-specific 2-thiouridylase MnmA"/>
    <property type="match status" value="1"/>
</dbReference>
<evidence type="ECO:0000256" key="11">
    <source>
        <dbReference type="ARBA" id="ARBA00022884"/>
    </source>
</evidence>
<gene>
    <name evidence="14" type="primary">mnmA</name>
    <name evidence="17" type="ORF">HNQ58_000869</name>
</gene>
<dbReference type="FunFam" id="2.40.30.10:FF:000023">
    <property type="entry name" value="tRNA-specific 2-thiouridylase MnmA"/>
    <property type="match status" value="1"/>
</dbReference>
<sequence length="372" mass="40844">MSGGRIIVGVSGGVDSSVAALLLVRAGRDVAGLFMQNWEDDGSGDCRAEDDRRDAVAVCGRLGIPFFSRNFAKEYWAGVFEHFLAEYRAGRTPNPDVLCNREIKFKTFLDEARALGAERIATGHYARVDRHGGRWRLLRGVDAGKDQSYFLHQLGQAQLAATEFPIGHLPKAEVRRLAREAALPTHAKKDSTGICFIGERDFRGFLAQYLPARRGEIRTVEGQRVGEHEGVFYYTLGQREGLQIGGVRGRPAAPWYVVGKDVAANVLYVDQGSDSPWLHSSTLMSEPAHWVAGAPPATRFECTAKTRYRQADEPCTVRVGDDGRLAVRFDAPQRAVTPGQSVVLYAGEECLGGAVIESTDAPLERQLRERAA</sequence>
<dbReference type="GO" id="GO:0103016">
    <property type="term" value="F:tRNA-uridine 2-sulfurtransferase activity"/>
    <property type="evidence" value="ECO:0007669"/>
    <property type="project" value="UniProtKB-EC"/>
</dbReference>
<dbReference type="InterPro" id="IPR046884">
    <property type="entry name" value="MnmA-like_central"/>
</dbReference>
<comment type="caution">
    <text evidence="14">Lacks conserved residue(s) required for the propagation of feature annotation.</text>
</comment>
<accession>A0A7W7XYX6</accession>
<dbReference type="HAMAP" id="MF_00144">
    <property type="entry name" value="tRNA_thiouridyl_MnmA"/>
    <property type="match status" value="1"/>
</dbReference>
<feature type="binding site" evidence="14">
    <location>
        <position position="35"/>
    </location>
    <ligand>
        <name>ATP</name>
        <dbReference type="ChEBI" id="CHEBI:30616"/>
    </ligand>
</feature>
<comment type="similarity">
    <text evidence="2 14">Belongs to the MnmA/TRMU family.</text>
</comment>
<dbReference type="GO" id="GO:0000049">
    <property type="term" value="F:tRNA binding"/>
    <property type="evidence" value="ECO:0007669"/>
    <property type="project" value="UniProtKB-KW"/>
</dbReference>
<evidence type="ECO:0000256" key="13">
    <source>
        <dbReference type="ARBA" id="ARBA00051542"/>
    </source>
</evidence>
<feature type="domain" description="tRNA-specific 2-thiouridylase MnmA-like C-terminal" evidence="15">
    <location>
        <begin position="281"/>
        <end position="356"/>
    </location>
</feature>
<feature type="region of interest" description="Interaction with tRNA" evidence="14">
    <location>
        <begin position="307"/>
        <end position="308"/>
    </location>
</feature>
<evidence type="ECO:0000256" key="8">
    <source>
        <dbReference type="ARBA" id="ARBA00022694"/>
    </source>
</evidence>
<reference evidence="17 18" key="1">
    <citation type="submission" date="2020-08" db="EMBL/GenBank/DDBJ databases">
        <title>Genomic Encyclopedia of Type Strains, Phase IV (KMG-IV): sequencing the most valuable type-strain genomes for metagenomic binning, comparative biology and taxonomic classification.</title>
        <authorList>
            <person name="Goeker M."/>
        </authorList>
    </citation>
    <scope>NUCLEOTIDE SEQUENCE [LARGE SCALE GENOMIC DNA]</scope>
    <source>
        <strain evidence="17 18">DSM 25897</strain>
    </source>
</reference>
<keyword evidence="9 14" id="KW-0547">Nucleotide-binding</keyword>
<keyword evidence="7 14" id="KW-0808">Transferase</keyword>
<dbReference type="Gene3D" id="2.40.30.10">
    <property type="entry name" value="Translation factors"/>
    <property type="match status" value="1"/>
</dbReference>
<evidence type="ECO:0000256" key="12">
    <source>
        <dbReference type="ARBA" id="ARBA00023157"/>
    </source>
</evidence>
<keyword evidence="10 14" id="KW-0067">ATP-binding</keyword>
<evidence type="ECO:0000259" key="15">
    <source>
        <dbReference type="Pfam" id="PF20258"/>
    </source>
</evidence>
<feature type="binding site" evidence="14">
    <location>
        <begin position="9"/>
        <end position="16"/>
    </location>
    <ligand>
        <name>ATP</name>
        <dbReference type="ChEBI" id="CHEBI:30616"/>
    </ligand>
</feature>
<keyword evidence="18" id="KW-1185">Reference proteome</keyword>
<feature type="site" description="Interaction with tRNA" evidence="14">
    <location>
        <position position="340"/>
    </location>
</feature>
<feature type="region of interest" description="Interaction with target base in tRNA" evidence="14">
    <location>
        <begin position="94"/>
        <end position="96"/>
    </location>
</feature>
<dbReference type="InterPro" id="IPR004506">
    <property type="entry name" value="MnmA-like"/>
</dbReference>
<comment type="caution">
    <text evidence="17">The sequence shown here is derived from an EMBL/GenBank/DDBJ whole genome shotgun (WGS) entry which is preliminary data.</text>
</comment>
<feature type="domain" description="tRNA-specific 2-thiouridylase MnmA-like central" evidence="16">
    <location>
        <begin position="204"/>
        <end position="269"/>
    </location>
</feature>
<dbReference type="Gene3D" id="3.40.50.620">
    <property type="entry name" value="HUPs"/>
    <property type="match status" value="1"/>
</dbReference>
<dbReference type="InterPro" id="IPR023382">
    <property type="entry name" value="MnmA-like_central_sf"/>
</dbReference>
<comment type="catalytic activity">
    <reaction evidence="13 14">
        <text>S-sulfanyl-L-cysteinyl-[protein] + uridine(34) in tRNA + AH2 + ATP = 2-thiouridine(34) in tRNA + L-cysteinyl-[protein] + A + AMP + diphosphate + H(+)</text>
        <dbReference type="Rhea" id="RHEA:47032"/>
        <dbReference type="Rhea" id="RHEA-COMP:10131"/>
        <dbReference type="Rhea" id="RHEA-COMP:11726"/>
        <dbReference type="Rhea" id="RHEA-COMP:11727"/>
        <dbReference type="Rhea" id="RHEA-COMP:11728"/>
        <dbReference type="ChEBI" id="CHEBI:13193"/>
        <dbReference type="ChEBI" id="CHEBI:15378"/>
        <dbReference type="ChEBI" id="CHEBI:17499"/>
        <dbReference type="ChEBI" id="CHEBI:29950"/>
        <dbReference type="ChEBI" id="CHEBI:30616"/>
        <dbReference type="ChEBI" id="CHEBI:33019"/>
        <dbReference type="ChEBI" id="CHEBI:61963"/>
        <dbReference type="ChEBI" id="CHEBI:65315"/>
        <dbReference type="ChEBI" id="CHEBI:87170"/>
        <dbReference type="ChEBI" id="CHEBI:456215"/>
        <dbReference type="EC" id="2.8.1.13"/>
    </reaction>
</comment>
<feature type="site" description="Interaction with tRNA" evidence="14">
    <location>
        <position position="124"/>
    </location>
</feature>
<evidence type="ECO:0000256" key="14">
    <source>
        <dbReference type="HAMAP-Rule" id="MF_00144"/>
    </source>
</evidence>
<evidence type="ECO:0000259" key="16">
    <source>
        <dbReference type="Pfam" id="PF20259"/>
    </source>
</evidence>
<organism evidence="17 18">
    <name type="scientific">Rehaibacterium terrae</name>
    <dbReference type="NCBI Taxonomy" id="1341696"/>
    <lineage>
        <taxon>Bacteria</taxon>
        <taxon>Pseudomonadati</taxon>
        <taxon>Pseudomonadota</taxon>
        <taxon>Gammaproteobacteria</taxon>
        <taxon>Lysobacterales</taxon>
        <taxon>Lysobacteraceae</taxon>
        <taxon>Rehaibacterium</taxon>
    </lineage>
</organism>